<dbReference type="InterPro" id="IPR011989">
    <property type="entry name" value="ARM-like"/>
</dbReference>
<evidence type="ECO:0000256" key="2">
    <source>
        <dbReference type="ARBA" id="ARBA00022448"/>
    </source>
</evidence>
<dbReference type="EMBL" id="JPKZ01001217">
    <property type="protein sequence ID" value="KHN83121.1"/>
    <property type="molecule type" value="Genomic_DNA"/>
</dbReference>
<keyword evidence="2" id="KW-0813">Transport</keyword>
<evidence type="ECO:0000313" key="5">
    <source>
        <dbReference type="Proteomes" id="UP000031036"/>
    </source>
</evidence>
<comment type="caution">
    <text evidence="4">The sequence shown here is derived from an EMBL/GenBank/DDBJ whole genome shotgun (WGS) entry which is preliminary data.</text>
</comment>
<keyword evidence="3" id="KW-0653">Protein transport</keyword>
<gene>
    <name evidence="4" type="primary">kpna5</name>
    <name evidence="4" type="ORF">Tcan_17082</name>
</gene>
<dbReference type="SUPFAM" id="SSF48371">
    <property type="entry name" value="ARM repeat"/>
    <property type="match status" value="1"/>
</dbReference>
<dbReference type="SMART" id="SM00185">
    <property type="entry name" value="ARM"/>
    <property type="match status" value="6"/>
</dbReference>
<dbReference type="STRING" id="6265.A0A0B2VHY8"/>
<evidence type="ECO:0000256" key="3">
    <source>
        <dbReference type="ARBA" id="ARBA00022927"/>
    </source>
</evidence>
<dbReference type="Gene3D" id="1.25.10.10">
    <property type="entry name" value="Leucine-rich Repeat Variant"/>
    <property type="match status" value="1"/>
</dbReference>
<keyword evidence="5" id="KW-1185">Reference proteome</keyword>
<protein>
    <submittedName>
        <fullName evidence="4">Importin subunit alpha-6</fullName>
    </submittedName>
</protein>
<organism evidence="4 5">
    <name type="scientific">Toxocara canis</name>
    <name type="common">Canine roundworm</name>
    <dbReference type="NCBI Taxonomy" id="6265"/>
    <lineage>
        <taxon>Eukaryota</taxon>
        <taxon>Metazoa</taxon>
        <taxon>Ecdysozoa</taxon>
        <taxon>Nematoda</taxon>
        <taxon>Chromadorea</taxon>
        <taxon>Rhabditida</taxon>
        <taxon>Spirurina</taxon>
        <taxon>Ascaridomorpha</taxon>
        <taxon>Ascaridoidea</taxon>
        <taxon>Toxocaridae</taxon>
        <taxon>Toxocara</taxon>
    </lineage>
</organism>
<dbReference type="GO" id="GO:0015031">
    <property type="term" value="P:protein transport"/>
    <property type="evidence" value="ECO:0007669"/>
    <property type="project" value="UniProtKB-KW"/>
</dbReference>
<name>A0A0B2VHY8_TOXCA</name>
<proteinExistence type="inferred from homology"/>
<accession>A0A0B2VHY8</accession>
<dbReference type="Proteomes" id="UP000031036">
    <property type="component" value="Unassembled WGS sequence"/>
</dbReference>
<dbReference type="InterPro" id="IPR016024">
    <property type="entry name" value="ARM-type_fold"/>
</dbReference>
<dbReference type="InterPro" id="IPR000225">
    <property type="entry name" value="Armadillo"/>
</dbReference>
<dbReference type="PANTHER" id="PTHR23316">
    <property type="entry name" value="IMPORTIN ALPHA"/>
    <property type="match status" value="1"/>
</dbReference>
<dbReference type="AlphaFoldDB" id="A0A0B2VHY8"/>
<dbReference type="OrthoDB" id="5808860at2759"/>
<comment type="similarity">
    <text evidence="1">Belongs to the importin alpha family.</text>
</comment>
<evidence type="ECO:0000256" key="1">
    <source>
        <dbReference type="ARBA" id="ARBA00010394"/>
    </source>
</evidence>
<dbReference type="Pfam" id="PF00514">
    <property type="entry name" value="Arm"/>
    <property type="match status" value="2"/>
</dbReference>
<dbReference type="OMA" id="VWALSQI"/>
<evidence type="ECO:0000313" key="4">
    <source>
        <dbReference type="EMBL" id="KHN83121.1"/>
    </source>
</evidence>
<sequence>MPAATSKGGNDLKICLSKDEIATFLKMLSADNSLIAQENDNQATCHRILSDLTAQIKVDYSSCQAFFIQHRRNQAAQPNFWACAVEYFRRLLVHNSTAAMEVADTLIKELARCVRINYANLQRDAAWAITNLACCPHELCQKIIAYNGIDALVECARNTDEEVRDQAFWAIGNIASDCADCKMAVRRTNALPAIINILHTSQFLHSQNRRNLVWAMAQILRGGAPHIPPAQVQAALEGLLPLLFVDDQKLRSDATWSVAYLANGLNDTDPINMVLEMPGLLDRLLTLMDDPRTVAPALRAVGNIVAGDDEQTQVVIDAGALSKLGKLLKECTSTIQRKELVWIISNIAAGTHSQIDALFDRRNGDFVTMLVEAGQGDDLGVRKEAGWAVANALTGASVAKTHWLCASNLLRVVPFVLRIDTDPSLLERMVYALEIVTRRCTVYLPIFTSYGIMDSIRNILIDGDHIDIITRQRAEKILNEKKKEIASKYGPITYEFVR</sequence>
<reference evidence="4 5" key="1">
    <citation type="submission" date="2014-11" db="EMBL/GenBank/DDBJ databases">
        <title>Genetic blueprint of the zoonotic pathogen Toxocara canis.</title>
        <authorList>
            <person name="Zhu X.-Q."/>
            <person name="Korhonen P.K."/>
            <person name="Cai H."/>
            <person name="Young N.D."/>
            <person name="Nejsum P."/>
            <person name="von Samson-Himmelstjerna G."/>
            <person name="Boag P.R."/>
            <person name="Tan P."/>
            <person name="Li Q."/>
            <person name="Min J."/>
            <person name="Yang Y."/>
            <person name="Wang X."/>
            <person name="Fang X."/>
            <person name="Hall R.S."/>
            <person name="Hofmann A."/>
            <person name="Sternberg P.W."/>
            <person name="Jex A.R."/>
            <person name="Gasser R.B."/>
        </authorList>
    </citation>
    <scope>NUCLEOTIDE SEQUENCE [LARGE SCALE GENOMIC DNA]</scope>
    <source>
        <strain evidence="4">PN_DK_2014</strain>
    </source>
</reference>